<dbReference type="Pfam" id="PF21112">
    <property type="entry name" value="CsgH"/>
    <property type="match status" value="1"/>
</dbReference>
<organism evidence="3 4">
    <name type="scientific">Methyloceanibacter marginalis</name>
    <dbReference type="NCBI Taxonomy" id="1774971"/>
    <lineage>
        <taxon>Bacteria</taxon>
        <taxon>Pseudomonadati</taxon>
        <taxon>Pseudomonadota</taxon>
        <taxon>Alphaproteobacteria</taxon>
        <taxon>Hyphomicrobiales</taxon>
        <taxon>Hyphomicrobiaceae</taxon>
        <taxon>Methyloceanibacter</taxon>
    </lineage>
</organism>
<dbReference type="AlphaFoldDB" id="A0A1E3VKY6"/>
<feature type="chain" id="PRO_5009138467" description="CsgH-like domain-containing protein" evidence="1">
    <location>
        <begin position="24"/>
        <end position="131"/>
    </location>
</feature>
<gene>
    <name evidence="3" type="ORF">AUC71_05160</name>
</gene>
<dbReference type="InterPro" id="IPR047726">
    <property type="entry name" value="CsgH_dom"/>
</dbReference>
<dbReference type="Proteomes" id="UP000095042">
    <property type="component" value="Unassembled WGS sequence"/>
</dbReference>
<dbReference type="OrthoDB" id="8367544at2"/>
<dbReference type="RefSeq" id="WP_069625203.1">
    <property type="nucleotide sequence ID" value="NZ_LPWD01000467.1"/>
</dbReference>
<feature type="signal peptide" evidence="1">
    <location>
        <begin position="1"/>
        <end position="23"/>
    </location>
</feature>
<protein>
    <recommendedName>
        <fullName evidence="2">CsgH-like domain-containing protein</fullName>
    </recommendedName>
</protein>
<name>A0A1E3VKY6_9HYPH</name>
<sequence length="131" mass="13191">MSRILMTSLAALLPLGFAWGAAAGGEPQGAYSQGPSCDIRVVREGGGLVLEGLVFAPMPAAGSYELKISQGGHAGQSSIRQGGDFEAGPGADASLGVVSLSDQGGYAATLIVHWHDGAPDCTRHVGTGRTL</sequence>
<evidence type="ECO:0000256" key="1">
    <source>
        <dbReference type="SAM" id="SignalP"/>
    </source>
</evidence>
<evidence type="ECO:0000259" key="2">
    <source>
        <dbReference type="Pfam" id="PF21112"/>
    </source>
</evidence>
<keyword evidence="1" id="KW-0732">Signal</keyword>
<proteinExistence type="predicted"/>
<dbReference type="NCBIfam" id="NF041112">
    <property type="entry name" value="chap_CsgH_alph"/>
    <property type="match status" value="1"/>
</dbReference>
<feature type="domain" description="CsgH-like" evidence="2">
    <location>
        <begin position="37"/>
        <end position="113"/>
    </location>
</feature>
<evidence type="ECO:0000313" key="4">
    <source>
        <dbReference type="Proteomes" id="UP000095042"/>
    </source>
</evidence>
<evidence type="ECO:0000313" key="3">
    <source>
        <dbReference type="EMBL" id="ODR94199.1"/>
    </source>
</evidence>
<dbReference type="Gene3D" id="2.60.40.2420">
    <property type="match status" value="1"/>
</dbReference>
<dbReference type="EMBL" id="LPWD01000467">
    <property type="protein sequence ID" value="ODR94199.1"/>
    <property type="molecule type" value="Genomic_DNA"/>
</dbReference>
<reference evidence="3 4" key="1">
    <citation type="journal article" date="2016" name="Environ. Microbiol.">
        <title>New Methyloceanibacter diversity from North Sea sediments includes methanotroph containing solely the soluble methane monooxygenase.</title>
        <authorList>
            <person name="Vekeman B."/>
            <person name="Kerckhof F.M."/>
            <person name="Cremers G."/>
            <person name="de Vos P."/>
            <person name="Vandamme P."/>
            <person name="Boon N."/>
            <person name="Op den Camp H.J."/>
            <person name="Heylen K."/>
        </authorList>
    </citation>
    <scope>NUCLEOTIDE SEQUENCE [LARGE SCALE GENOMIC DNA]</scope>
    <source>
        <strain evidence="3 4">R-67177</strain>
    </source>
</reference>
<comment type="caution">
    <text evidence="3">The sequence shown here is derived from an EMBL/GenBank/DDBJ whole genome shotgun (WGS) entry which is preliminary data.</text>
</comment>
<accession>A0A1E3VKY6</accession>
<dbReference type="InterPro" id="IPR048632">
    <property type="entry name" value="CsgH-like"/>
</dbReference>
<keyword evidence="4" id="KW-1185">Reference proteome</keyword>
<dbReference type="InterPro" id="IPR053722">
    <property type="entry name" value="Curli_assembly_CsgC/AgfC"/>
</dbReference>